<feature type="compositionally biased region" description="Basic and acidic residues" evidence="1">
    <location>
        <begin position="90"/>
        <end position="100"/>
    </location>
</feature>
<name>A0ABV5NDF6_9ACTN</name>
<organism evidence="3 4">
    <name type="scientific">Nonomuraea salmonea</name>
    <dbReference type="NCBI Taxonomy" id="46181"/>
    <lineage>
        <taxon>Bacteria</taxon>
        <taxon>Bacillati</taxon>
        <taxon>Actinomycetota</taxon>
        <taxon>Actinomycetes</taxon>
        <taxon>Streptosporangiales</taxon>
        <taxon>Streptosporangiaceae</taxon>
        <taxon>Nonomuraea</taxon>
    </lineage>
</organism>
<feature type="region of interest" description="Disordered" evidence="1">
    <location>
        <begin position="60"/>
        <end position="100"/>
    </location>
</feature>
<dbReference type="RefSeq" id="WP_345397645.1">
    <property type="nucleotide sequence ID" value="NZ_BAAAXS010000001.1"/>
</dbReference>
<feature type="transmembrane region" description="Helical" evidence="2">
    <location>
        <begin position="6"/>
        <end position="24"/>
    </location>
</feature>
<evidence type="ECO:0000313" key="4">
    <source>
        <dbReference type="Proteomes" id="UP001589568"/>
    </source>
</evidence>
<reference evidence="3 4" key="1">
    <citation type="submission" date="2024-09" db="EMBL/GenBank/DDBJ databases">
        <authorList>
            <person name="Sun Q."/>
            <person name="Mori K."/>
        </authorList>
    </citation>
    <scope>NUCLEOTIDE SEQUENCE [LARGE SCALE GENOMIC DNA]</scope>
    <source>
        <strain evidence="3 4">JCM 3324</strain>
    </source>
</reference>
<keyword evidence="2" id="KW-0472">Membrane</keyword>
<dbReference type="Proteomes" id="UP001589568">
    <property type="component" value="Unassembled WGS sequence"/>
</dbReference>
<keyword evidence="4" id="KW-1185">Reference proteome</keyword>
<evidence type="ECO:0000313" key="3">
    <source>
        <dbReference type="EMBL" id="MFB9468314.1"/>
    </source>
</evidence>
<comment type="caution">
    <text evidence="3">The sequence shown here is derived from an EMBL/GenBank/DDBJ whole genome shotgun (WGS) entry which is preliminary data.</text>
</comment>
<feature type="transmembrane region" description="Helical" evidence="2">
    <location>
        <begin position="36"/>
        <end position="57"/>
    </location>
</feature>
<protein>
    <submittedName>
        <fullName evidence="3">Uncharacterized protein</fullName>
    </submittedName>
</protein>
<evidence type="ECO:0000256" key="2">
    <source>
        <dbReference type="SAM" id="Phobius"/>
    </source>
</evidence>
<keyword evidence="2" id="KW-1133">Transmembrane helix</keyword>
<keyword evidence="2" id="KW-0812">Transmembrane</keyword>
<gene>
    <name evidence="3" type="ORF">ACFFR3_02280</name>
</gene>
<sequence length="100" mass="9704">MSRRALVWSGSAVAVVALAGLVVYVARAGLDEADKLAGVIGAFVGLAGLGVSVYGVVRGDPPTGPGPGSGPGSVVVKGDNSGVITTGDAADVRMTTEPDP</sequence>
<evidence type="ECO:0000256" key="1">
    <source>
        <dbReference type="SAM" id="MobiDB-lite"/>
    </source>
</evidence>
<accession>A0ABV5NDF6</accession>
<dbReference type="EMBL" id="JBHMCF010000003">
    <property type="protein sequence ID" value="MFB9468314.1"/>
    <property type="molecule type" value="Genomic_DNA"/>
</dbReference>
<proteinExistence type="predicted"/>